<evidence type="ECO:0000256" key="6">
    <source>
        <dbReference type="SAM" id="Phobius"/>
    </source>
</evidence>
<feature type="domain" description="MacB-like periplasmic core" evidence="8">
    <location>
        <begin position="437"/>
        <end position="641"/>
    </location>
</feature>
<dbReference type="Pfam" id="PF12704">
    <property type="entry name" value="MacB_PCD"/>
    <property type="match status" value="2"/>
</dbReference>
<feature type="transmembrane region" description="Helical" evidence="6">
    <location>
        <begin position="682"/>
        <end position="707"/>
    </location>
</feature>
<protein>
    <submittedName>
        <fullName evidence="9">ABC-type transport system, involved in lipoprotein release, permease component</fullName>
    </submittedName>
</protein>
<feature type="transmembrane region" description="Helical" evidence="6">
    <location>
        <begin position="386"/>
        <end position="411"/>
    </location>
</feature>
<feature type="domain" description="MacB-like periplasmic core" evidence="8">
    <location>
        <begin position="22"/>
        <end position="235"/>
    </location>
</feature>
<keyword evidence="4 6" id="KW-1133">Transmembrane helix</keyword>
<feature type="transmembrane region" description="Helical" evidence="6">
    <location>
        <begin position="21"/>
        <end position="43"/>
    </location>
</feature>
<reference evidence="9 10" key="1">
    <citation type="submission" date="2016-10" db="EMBL/GenBank/DDBJ databases">
        <authorList>
            <person name="de Groot N.N."/>
        </authorList>
    </citation>
    <scope>NUCLEOTIDE SEQUENCE [LARGE SCALE GENOMIC DNA]</scope>
    <source>
        <strain evidence="9 10">MAR_2009_71</strain>
    </source>
</reference>
<keyword evidence="3 6" id="KW-0812">Transmembrane</keyword>
<feature type="transmembrane region" description="Helical" evidence="6">
    <location>
        <begin position="768"/>
        <end position="788"/>
    </location>
</feature>
<dbReference type="PANTHER" id="PTHR30572">
    <property type="entry name" value="MEMBRANE COMPONENT OF TRANSPORTER-RELATED"/>
    <property type="match status" value="1"/>
</dbReference>
<evidence type="ECO:0000256" key="2">
    <source>
        <dbReference type="ARBA" id="ARBA00022475"/>
    </source>
</evidence>
<feature type="transmembrane region" description="Helical" evidence="6">
    <location>
        <begin position="734"/>
        <end position="753"/>
    </location>
</feature>
<organism evidence="9 10">
    <name type="scientific">Maribacter dokdonensis</name>
    <dbReference type="NCBI Taxonomy" id="320912"/>
    <lineage>
        <taxon>Bacteria</taxon>
        <taxon>Pseudomonadati</taxon>
        <taxon>Bacteroidota</taxon>
        <taxon>Flavobacteriia</taxon>
        <taxon>Flavobacteriales</taxon>
        <taxon>Flavobacteriaceae</taxon>
        <taxon>Maribacter</taxon>
    </lineage>
</organism>
<keyword evidence="5 6" id="KW-0472">Membrane</keyword>
<feature type="transmembrane region" description="Helical" evidence="6">
    <location>
        <begin position="432"/>
        <end position="452"/>
    </location>
</feature>
<evidence type="ECO:0000256" key="5">
    <source>
        <dbReference type="ARBA" id="ARBA00023136"/>
    </source>
</evidence>
<dbReference type="InterPro" id="IPR025857">
    <property type="entry name" value="MacB_PCD"/>
</dbReference>
<evidence type="ECO:0000256" key="4">
    <source>
        <dbReference type="ARBA" id="ARBA00022989"/>
    </source>
</evidence>
<dbReference type="OrthoDB" id="8740261at2"/>
<keyword evidence="9" id="KW-0449">Lipoprotein</keyword>
<evidence type="ECO:0000313" key="10">
    <source>
        <dbReference type="Proteomes" id="UP000183038"/>
    </source>
</evidence>
<comment type="subcellular location">
    <subcellularLocation>
        <location evidence="1">Cell membrane</location>
        <topology evidence="1">Multi-pass membrane protein</topology>
    </subcellularLocation>
</comment>
<dbReference type="Proteomes" id="UP000183038">
    <property type="component" value="Unassembled WGS sequence"/>
</dbReference>
<evidence type="ECO:0000256" key="1">
    <source>
        <dbReference type="ARBA" id="ARBA00004651"/>
    </source>
</evidence>
<proteinExistence type="predicted"/>
<dbReference type="PANTHER" id="PTHR30572:SF18">
    <property type="entry name" value="ABC-TYPE MACROLIDE FAMILY EXPORT SYSTEM PERMEASE COMPONENT 2"/>
    <property type="match status" value="1"/>
</dbReference>
<name>A0A1H4K5X6_9FLAO</name>
<feature type="transmembrane region" description="Helical" evidence="6">
    <location>
        <begin position="292"/>
        <end position="318"/>
    </location>
</feature>
<dbReference type="RefSeq" id="WP_074670207.1">
    <property type="nucleotide sequence ID" value="NZ_FNTB01000001.1"/>
</dbReference>
<sequence length="805" mass="89601">MIKNYFKIAWRNLIKNRVFTTANILGLTLAFAIALLLTITVLFELSYDQFHENKESVYQVYYNVQTPNGSELSTANPVPFAPALKDEVPGIKHITRALSENVLVSFGGNDYNLDAEFVDTDYLSIFSFPTLIGDSAKPMPDQNSVAITEEVSKKLFGTTNGLGKIIRLQIGKEEKPFTVSGILKNIPNNSSINFEIAIPFTTHWDYKEYVDAWDSRNHPVYVQLEEGVTTSQFEKSTVDFTLLHNEEQINNMKRDGAQPDVNGNYAQLKLLPSTDMHFANFNAETLQVKRTFPYLVLGIAFLIIFIACANFVNMNIALGEKRLKEIGMRKTLGAVKGQLFGQFWLESLLVFAIAIVLALILANVLIDPFKTLFNTQATFSNMMTPTILAGCFFGVLLVTLITGGYPALLLSKLNTLKALKGKWELGKNGVRNALIVVQFVIAIVLITGTLVFQGQLEFMRSKNLGFNKEQVVSIPLNGKKDSYRVVELLRNELSGNRNILSVTGSDNNLGRGKDGSMSISKFGFEHKGRVVQSNVLNVDYDYAKTLDLQLLQGRMFSKEYSADSLSMVINEAMVKELNEEDNPLATRIYFDEDSVAYNVIGVLKNYNHQDISRSIEPLTLFLDDNFDLYYAYVKVAPADMANSFDAIKDAWQKVEPNAEFLGSFLDENIDRTFRREKTMATIITAGSVLGIVLSCIGLFAMSLLVVAQRTKEIGVRKVIGASTSSITILLTKDFLKLVGLAFLIGAPIAWFALDKWLQEYAFRVPLSIWFFIGAGMLAALIALLTVGARTMKAAAANPVKSLRTE</sequence>
<dbReference type="EMBL" id="FNTB01000001">
    <property type="protein sequence ID" value="SEB53488.1"/>
    <property type="molecule type" value="Genomic_DNA"/>
</dbReference>
<feature type="transmembrane region" description="Helical" evidence="6">
    <location>
        <begin position="339"/>
        <end position="366"/>
    </location>
</feature>
<dbReference type="GO" id="GO:0005886">
    <property type="term" value="C:plasma membrane"/>
    <property type="evidence" value="ECO:0007669"/>
    <property type="project" value="UniProtKB-SubCell"/>
</dbReference>
<feature type="domain" description="ABC3 transporter permease C-terminal" evidence="7">
    <location>
        <begin position="299"/>
        <end position="414"/>
    </location>
</feature>
<evidence type="ECO:0000259" key="7">
    <source>
        <dbReference type="Pfam" id="PF02687"/>
    </source>
</evidence>
<accession>A0A1H4K5X6</accession>
<dbReference type="InterPro" id="IPR003838">
    <property type="entry name" value="ABC3_permease_C"/>
</dbReference>
<dbReference type="GO" id="GO:0022857">
    <property type="term" value="F:transmembrane transporter activity"/>
    <property type="evidence" value="ECO:0007669"/>
    <property type="project" value="TreeGrafter"/>
</dbReference>
<dbReference type="Pfam" id="PF02687">
    <property type="entry name" value="FtsX"/>
    <property type="match status" value="2"/>
</dbReference>
<dbReference type="InterPro" id="IPR050250">
    <property type="entry name" value="Macrolide_Exporter_MacB"/>
</dbReference>
<evidence type="ECO:0000313" key="9">
    <source>
        <dbReference type="EMBL" id="SEB53488.1"/>
    </source>
</evidence>
<evidence type="ECO:0000259" key="8">
    <source>
        <dbReference type="Pfam" id="PF12704"/>
    </source>
</evidence>
<gene>
    <name evidence="9" type="ORF">SAMN05192540_0751</name>
</gene>
<feature type="domain" description="ABC3 transporter permease C-terminal" evidence="7">
    <location>
        <begin position="687"/>
        <end position="798"/>
    </location>
</feature>
<dbReference type="AlphaFoldDB" id="A0A1H4K5X6"/>
<evidence type="ECO:0000256" key="3">
    <source>
        <dbReference type="ARBA" id="ARBA00022692"/>
    </source>
</evidence>
<keyword evidence="2" id="KW-1003">Cell membrane</keyword>